<evidence type="ECO:0000259" key="3">
    <source>
        <dbReference type="Pfam" id="PF03816"/>
    </source>
</evidence>
<keyword evidence="2" id="KW-1133">Transmembrane helix</keyword>
<gene>
    <name evidence="4" type="ORF">E3T51_01610</name>
</gene>
<keyword evidence="2" id="KW-0472">Membrane</keyword>
<reference evidence="4 5" key="1">
    <citation type="submission" date="2019-03" db="EMBL/GenBank/DDBJ databases">
        <title>Genomics of glacier-inhabiting Cryobacterium strains.</title>
        <authorList>
            <person name="Liu Q."/>
            <person name="Xin Y.-H."/>
        </authorList>
    </citation>
    <scope>NUCLEOTIDE SEQUENCE [LARGE SCALE GENOMIC DNA]</scope>
    <source>
        <strain evidence="4 5">Sr54</strain>
    </source>
</reference>
<dbReference type="Gene3D" id="3.40.630.190">
    <property type="entry name" value="LCP protein"/>
    <property type="match status" value="1"/>
</dbReference>
<dbReference type="InterPro" id="IPR004474">
    <property type="entry name" value="LytR_CpsA_psr"/>
</dbReference>
<dbReference type="AlphaFoldDB" id="A0A4R9BV44"/>
<name>A0A4R9BV44_9MICO</name>
<proteinExistence type="inferred from homology"/>
<dbReference type="Pfam" id="PF03816">
    <property type="entry name" value="LytR_cpsA_psr"/>
    <property type="match status" value="1"/>
</dbReference>
<evidence type="ECO:0000256" key="2">
    <source>
        <dbReference type="SAM" id="Phobius"/>
    </source>
</evidence>
<evidence type="ECO:0000313" key="5">
    <source>
        <dbReference type="Proteomes" id="UP000297626"/>
    </source>
</evidence>
<feature type="transmembrane region" description="Helical" evidence="2">
    <location>
        <begin position="36"/>
        <end position="60"/>
    </location>
</feature>
<keyword evidence="2" id="KW-0812">Transmembrane</keyword>
<sequence length="356" mass="38142">MGDRPTVCSPLPKAASGGCTVQSALRHQKKSRRKKAWHLTLVSLLSLVLIGAGAGGVGAYKLSRSFDDQVATIDQVFPPASLRPAPSTGVAAEARNILVLGSDSRGVHNASISDLTGQRSDVIMVVHIPADHEGVWVMSIMRDSWVEIPGRGQSKINAALSWGGVPLAVQTVESLIKTRIDHVAVIDFEGFQAITDALGGVEIDNPVEFESSKIKGHTFAVGKQVVTGTEALAYSRERYAFADGDFTRVRNQQRFFKAMLSTVMSSRTVTNPATVVDLITAVTPWIAVDDGLDFALLAGLELQLRDLQGSDLTFFTLPTSGTGISDDGQSFVHVDRGALAPLQQAFQTDTLADYRP</sequence>
<dbReference type="InterPro" id="IPR050922">
    <property type="entry name" value="LytR/CpsA/Psr_CW_biosynth"/>
</dbReference>
<comment type="caution">
    <text evidence="4">The sequence shown here is derived from an EMBL/GenBank/DDBJ whole genome shotgun (WGS) entry which is preliminary data.</text>
</comment>
<evidence type="ECO:0000313" key="4">
    <source>
        <dbReference type="EMBL" id="TFD91428.1"/>
    </source>
</evidence>
<dbReference type="PANTHER" id="PTHR33392">
    <property type="entry name" value="POLYISOPRENYL-TEICHOIC ACID--PEPTIDOGLYCAN TEICHOIC ACID TRANSFERASE TAGU"/>
    <property type="match status" value="1"/>
</dbReference>
<keyword evidence="5" id="KW-1185">Reference proteome</keyword>
<organism evidence="4 5">
    <name type="scientific">Cryobacterium serini</name>
    <dbReference type="NCBI Taxonomy" id="1259201"/>
    <lineage>
        <taxon>Bacteria</taxon>
        <taxon>Bacillati</taxon>
        <taxon>Actinomycetota</taxon>
        <taxon>Actinomycetes</taxon>
        <taxon>Micrococcales</taxon>
        <taxon>Microbacteriaceae</taxon>
        <taxon>Cryobacterium</taxon>
    </lineage>
</organism>
<evidence type="ECO:0000256" key="1">
    <source>
        <dbReference type="ARBA" id="ARBA00006068"/>
    </source>
</evidence>
<dbReference type="EMBL" id="SOHN01000003">
    <property type="protein sequence ID" value="TFD91428.1"/>
    <property type="molecule type" value="Genomic_DNA"/>
</dbReference>
<accession>A0A4R9BV44</accession>
<dbReference type="PANTHER" id="PTHR33392:SF6">
    <property type="entry name" value="POLYISOPRENYL-TEICHOIC ACID--PEPTIDOGLYCAN TEICHOIC ACID TRANSFERASE TAGU"/>
    <property type="match status" value="1"/>
</dbReference>
<protein>
    <submittedName>
        <fullName evidence="4">LytR family transcriptional regulator</fullName>
    </submittedName>
</protein>
<comment type="similarity">
    <text evidence="1">Belongs to the LytR/CpsA/Psr (LCP) family.</text>
</comment>
<dbReference type="NCBIfam" id="TIGR00350">
    <property type="entry name" value="lytR_cpsA_psr"/>
    <property type="match status" value="1"/>
</dbReference>
<feature type="domain" description="Cell envelope-related transcriptional attenuator" evidence="3">
    <location>
        <begin position="119"/>
        <end position="263"/>
    </location>
</feature>
<dbReference type="Proteomes" id="UP000297626">
    <property type="component" value="Unassembled WGS sequence"/>
</dbReference>